<dbReference type="PRINTS" id="PR00081">
    <property type="entry name" value="GDHRDH"/>
</dbReference>
<keyword evidence="4" id="KW-1185">Reference proteome</keyword>
<dbReference type="OrthoDB" id="9803333at2"/>
<dbReference type="PROSITE" id="PS00061">
    <property type="entry name" value="ADH_SHORT"/>
    <property type="match status" value="1"/>
</dbReference>
<reference evidence="3 4" key="1">
    <citation type="submission" date="2019-09" db="EMBL/GenBank/DDBJ databases">
        <title>Goodfellowia gen. nov., a new genus of the Pseudonocardineae related to Actinoalloteichus, containing Goodfellowia coeruleoviolacea gen. nov., comb. nov. gen. nov., comb. nov.</title>
        <authorList>
            <person name="Labeda D."/>
        </authorList>
    </citation>
    <scope>NUCLEOTIDE SEQUENCE [LARGE SCALE GENOMIC DNA]</scope>
    <source>
        <strain evidence="3 4">AN110305</strain>
    </source>
</reference>
<dbReference type="EMBL" id="VUOB01000021">
    <property type="protein sequence ID" value="KAA2262581.1"/>
    <property type="molecule type" value="Genomic_DNA"/>
</dbReference>
<dbReference type="InterPro" id="IPR020904">
    <property type="entry name" value="Sc_DH/Rdtase_CS"/>
</dbReference>
<evidence type="ECO:0000313" key="4">
    <source>
        <dbReference type="Proteomes" id="UP000323454"/>
    </source>
</evidence>
<keyword evidence="2" id="KW-0560">Oxidoreductase</keyword>
<proteinExistence type="inferred from homology"/>
<dbReference type="InterPro" id="IPR002347">
    <property type="entry name" value="SDR_fam"/>
</dbReference>
<dbReference type="InterPro" id="IPR036291">
    <property type="entry name" value="NAD(P)-bd_dom_sf"/>
</dbReference>
<name>A0A5B2XI23_9PSEU</name>
<organism evidence="3 4">
    <name type="scientific">Solihabitans fulvus</name>
    <dbReference type="NCBI Taxonomy" id="1892852"/>
    <lineage>
        <taxon>Bacteria</taxon>
        <taxon>Bacillati</taxon>
        <taxon>Actinomycetota</taxon>
        <taxon>Actinomycetes</taxon>
        <taxon>Pseudonocardiales</taxon>
        <taxon>Pseudonocardiaceae</taxon>
        <taxon>Solihabitans</taxon>
    </lineage>
</organism>
<comment type="similarity">
    <text evidence="1">Belongs to the short-chain dehydrogenases/reductases (SDR) family.</text>
</comment>
<accession>A0A5B2XI23</accession>
<dbReference type="GO" id="GO:0016491">
    <property type="term" value="F:oxidoreductase activity"/>
    <property type="evidence" value="ECO:0007669"/>
    <property type="project" value="UniProtKB-KW"/>
</dbReference>
<evidence type="ECO:0000256" key="2">
    <source>
        <dbReference type="ARBA" id="ARBA00023002"/>
    </source>
</evidence>
<dbReference type="FunFam" id="3.40.50.720:FF:000084">
    <property type="entry name" value="Short-chain dehydrogenase reductase"/>
    <property type="match status" value="1"/>
</dbReference>
<dbReference type="SUPFAM" id="SSF51735">
    <property type="entry name" value="NAD(P)-binding Rossmann-fold domains"/>
    <property type="match status" value="1"/>
</dbReference>
<sequence length="259" mass="26428">MTGLAGKVALVTGASRGIGRAIAGRLAADGALVAVHYGSNEQAAKETVGAIEAEGGRAFAVPAELGVDGDVDTLVAGLTEGLTEHTGAARFDILVNNAATVSFSPLDALTEDEFDRIFAINTKAPLFLVKRTLPMLRDGGRIITISTLATRTAPPAVGYVMSKGAIDVMSRTLAVELGGRGITVNAVAPGVVLTDVFAALREDPKAQAALAGSAALGRVGRPDDIADAVAILASEEARWITGQVIDVTGGLSLRPRTFG</sequence>
<dbReference type="Gene3D" id="3.40.50.720">
    <property type="entry name" value="NAD(P)-binding Rossmann-like Domain"/>
    <property type="match status" value="1"/>
</dbReference>
<comment type="caution">
    <text evidence="3">The sequence shown here is derived from an EMBL/GenBank/DDBJ whole genome shotgun (WGS) entry which is preliminary data.</text>
</comment>
<reference evidence="3 4" key="2">
    <citation type="submission" date="2019-09" db="EMBL/GenBank/DDBJ databases">
        <authorList>
            <person name="Jin C."/>
        </authorList>
    </citation>
    <scope>NUCLEOTIDE SEQUENCE [LARGE SCALE GENOMIC DNA]</scope>
    <source>
        <strain evidence="3 4">AN110305</strain>
    </source>
</reference>
<dbReference type="AlphaFoldDB" id="A0A5B2XI23"/>
<dbReference type="RefSeq" id="WP_149849560.1">
    <property type="nucleotide sequence ID" value="NZ_VUOB01000021.1"/>
</dbReference>
<dbReference type="PANTHER" id="PTHR43639:SF1">
    <property type="entry name" value="SHORT-CHAIN DEHYDROGENASE_REDUCTASE FAMILY PROTEIN"/>
    <property type="match status" value="1"/>
</dbReference>
<dbReference type="Proteomes" id="UP000323454">
    <property type="component" value="Unassembled WGS sequence"/>
</dbReference>
<protein>
    <submittedName>
        <fullName evidence="3">SDR family oxidoreductase</fullName>
    </submittedName>
</protein>
<gene>
    <name evidence="3" type="ORF">F0L68_11780</name>
</gene>
<evidence type="ECO:0000313" key="3">
    <source>
        <dbReference type="EMBL" id="KAA2262581.1"/>
    </source>
</evidence>
<dbReference type="PRINTS" id="PR00080">
    <property type="entry name" value="SDRFAMILY"/>
</dbReference>
<dbReference type="PANTHER" id="PTHR43639">
    <property type="entry name" value="OXIDOREDUCTASE, SHORT-CHAIN DEHYDROGENASE/REDUCTASE FAMILY (AFU_ORTHOLOGUE AFUA_5G02870)"/>
    <property type="match status" value="1"/>
</dbReference>
<evidence type="ECO:0000256" key="1">
    <source>
        <dbReference type="ARBA" id="ARBA00006484"/>
    </source>
</evidence>
<dbReference type="Pfam" id="PF13561">
    <property type="entry name" value="adh_short_C2"/>
    <property type="match status" value="1"/>
</dbReference>